<dbReference type="PANTHER" id="PTHR46162">
    <property type="entry name" value="TRAF-LIKE FAMILY PROTEIN"/>
    <property type="match status" value="1"/>
</dbReference>
<evidence type="ECO:0000313" key="2">
    <source>
        <dbReference type="WBParaSite" id="PDA_v2.g20878.t1"/>
    </source>
</evidence>
<name>A0A914PRV5_9BILA</name>
<organism evidence="1 2">
    <name type="scientific">Panagrolaimus davidi</name>
    <dbReference type="NCBI Taxonomy" id="227884"/>
    <lineage>
        <taxon>Eukaryota</taxon>
        <taxon>Metazoa</taxon>
        <taxon>Ecdysozoa</taxon>
        <taxon>Nematoda</taxon>
        <taxon>Chromadorea</taxon>
        <taxon>Rhabditida</taxon>
        <taxon>Tylenchina</taxon>
        <taxon>Panagrolaimomorpha</taxon>
        <taxon>Panagrolaimoidea</taxon>
        <taxon>Panagrolaimidae</taxon>
        <taxon>Panagrolaimus</taxon>
    </lineage>
</organism>
<proteinExistence type="predicted"/>
<dbReference type="WBParaSite" id="PDA_v2.g20878.t1">
    <property type="protein sequence ID" value="PDA_v2.g20878.t1"/>
    <property type="gene ID" value="PDA_v2.g20878"/>
</dbReference>
<dbReference type="AlphaFoldDB" id="A0A914PRV5"/>
<dbReference type="PANTHER" id="PTHR46162:SF2">
    <property type="entry name" value="ANKYRIN REPEAT-CONTAINING PROTEIN-RELATED"/>
    <property type="match status" value="1"/>
</dbReference>
<dbReference type="Gene3D" id="2.60.210.10">
    <property type="entry name" value="Apoptosis, Tumor Necrosis Factor Receptor Associated Protein 2, Chain A"/>
    <property type="match status" value="2"/>
</dbReference>
<accession>A0A914PRV5</accession>
<evidence type="ECO:0000313" key="1">
    <source>
        <dbReference type="Proteomes" id="UP000887578"/>
    </source>
</evidence>
<dbReference type="InterPro" id="IPR008974">
    <property type="entry name" value="TRAF-like"/>
</dbReference>
<sequence>MDLVDKENDFALKDIETACLKGKYFYAYNIPGLQYYLKIYPTTGEDEDNRGETCVYLHVNGSKKRKITAEFTLSVKSANFSKYLNYVYDCDYGWGDVLCKTEEFFDSKRKYFVDGEITIKVKGIFKAKRPSTSIISASISLQWRIKEYDLKVEMEESANGLFSETVEVSTFPEVSYYLQFVPNEIEDGNQSQACVYLHLEFEDEEKIKVVYDFCIDSASYRNGCQNIFKPESGSWGCRVCSTNDLFDPLKEFMVNGVLTIDFNGILMVKKDQFFTLKRNDYDFMIVVGNKKIQVSFFNF</sequence>
<dbReference type="SUPFAM" id="SSF49599">
    <property type="entry name" value="TRAF domain-like"/>
    <property type="match status" value="2"/>
</dbReference>
<protein>
    <submittedName>
        <fullName evidence="2">Galectin</fullName>
    </submittedName>
</protein>
<reference evidence="2" key="1">
    <citation type="submission" date="2022-11" db="UniProtKB">
        <authorList>
            <consortium name="WormBaseParasite"/>
        </authorList>
    </citation>
    <scope>IDENTIFICATION</scope>
</reference>
<keyword evidence="1" id="KW-1185">Reference proteome</keyword>
<dbReference type="Proteomes" id="UP000887578">
    <property type="component" value="Unplaced"/>
</dbReference>